<feature type="compositionally biased region" description="Basic and acidic residues" evidence="1">
    <location>
        <begin position="59"/>
        <end position="75"/>
    </location>
</feature>
<comment type="caution">
    <text evidence="2">The sequence shown here is derived from an EMBL/GenBank/DDBJ whole genome shotgun (WGS) entry which is preliminary data.</text>
</comment>
<keyword evidence="3" id="KW-1185">Reference proteome</keyword>
<proteinExistence type="predicted"/>
<evidence type="ECO:0000256" key="1">
    <source>
        <dbReference type="SAM" id="MobiDB-lite"/>
    </source>
</evidence>
<name>A0AA88DXH2_FICCA</name>
<gene>
    <name evidence="2" type="ORF">TIFTF001_032863</name>
</gene>
<organism evidence="2 3">
    <name type="scientific">Ficus carica</name>
    <name type="common">Common fig</name>
    <dbReference type="NCBI Taxonomy" id="3494"/>
    <lineage>
        <taxon>Eukaryota</taxon>
        <taxon>Viridiplantae</taxon>
        <taxon>Streptophyta</taxon>
        <taxon>Embryophyta</taxon>
        <taxon>Tracheophyta</taxon>
        <taxon>Spermatophyta</taxon>
        <taxon>Magnoliopsida</taxon>
        <taxon>eudicotyledons</taxon>
        <taxon>Gunneridae</taxon>
        <taxon>Pentapetalae</taxon>
        <taxon>rosids</taxon>
        <taxon>fabids</taxon>
        <taxon>Rosales</taxon>
        <taxon>Moraceae</taxon>
        <taxon>Ficeae</taxon>
        <taxon>Ficus</taxon>
    </lineage>
</organism>
<sequence length="75" mass="8432">MLPTMGNAGPCTDPTPHHCPAAQLPWYPRALAMDAPGFEDDERRLTLHARLQNSPDSPLRWHEHSAGDHDELPRE</sequence>
<dbReference type="EMBL" id="BTGU01000159">
    <property type="protein sequence ID" value="GMN63795.1"/>
    <property type="molecule type" value="Genomic_DNA"/>
</dbReference>
<evidence type="ECO:0000313" key="3">
    <source>
        <dbReference type="Proteomes" id="UP001187192"/>
    </source>
</evidence>
<dbReference type="Proteomes" id="UP001187192">
    <property type="component" value="Unassembled WGS sequence"/>
</dbReference>
<feature type="region of interest" description="Disordered" evidence="1">
    <location>
        <begin position="51"/>
        <end position="75"/>
    </location>
</feature>
<protein>
    <submittedName>
        <fullName evidence="2">Uncharacterized protein</fullName>
    </submittedName>
</protein>
<dbReference type="AlphaFoldDB" id="A0AA88DXH2"/>
<accession>A0AA88DXH2</accession>
<reference evidence="2" key="1">
    <citation type="submission" date="2023-07" db="EMBL/GenBank/DDBJ databases">
        <title>draft genome sequence of fig (Ficus carica).</title>
        <authorList>
            <person name="Takahashi T."/>
            <person name="Nishimura K."/>
        </authorList>
    </citation>
    <scope>NUCLEOTIDE SEQUENCE</scope>
</reference>
<evidence type="ECO:0000313" key="2">
    <source>
        <dbReference type="EMBL" id="GMN63795.1"/>
    </source>
</evidence>